<dbReference type="SUPFAM" id="SSF46894">
    <property type="entry name" value="C-terminal effector domain of the bipartite response regulators"/>
    <property type="match status" value="1"/>
</dbReference>
<feature type="domain" description="Bacterial transcriptional activator" evidence="3">
    <location>
        <begin position="150"/>
        <end position="295"/>
    </location>
</feature>
<dbReference type="PANTHER" id="PTHR35807:SF2">
    <property type="entry name" value="TRANSCRIPTIONAL ACTIVATOR DOMAIN"/>
    <property type="match status" value="1"/>
</dbReference>
<keyword evidence="1" id="KW-0902">Two-component regulatory system</keyword>
<accession>A0A7W3XUR7</accession>
<evidence type="ECO:0000313" key="4">
    <source>
        <dbReference type="EMBL" id="MBB0227962.1"/>
    </source>
</evidence>
<comment type="caution">
    <text evidence="4">The sequence shown here is derived from an EMBL/GenBank/DDBJ whole genome shotgun (WGS) entry which is preliminary data.</text>
</comment>
<dbReference type="AlphaFoldDB" id="A0A7W3XUR7"/>
<dbReference type="PANTHER" id="PTHR35807">
    <property type="entry name" value="TRANSCRIPTIONAL REGULATOR REDD-RELATED"/>
    <property type="match status" value="1"/>
</dbReference>
<evidence type="ECO:0000256" key="2">
    <source>
        <dbReference type="SAM" id="MobiDB-lite"/>
    </source>
</evidence>
<dbReference type="Gene3D" id="1.25.40.10">
    <property type="entry name" value="Tetratricopeptide repeat domain"/>
    <property type="match status" value="1"/>
</dbReference>
<proteinExistence type="predicted"/>
<dbReference type="SMART" id="SM01043">
    <property type="entry name" value="BTAD"/>
    <property type="match status" value="1"/>
</dbReference>
<dbReference type="EMBL" id="VKHS01000001">
    <property type="protein sequence ID" value="MBB0227962.1"/>
    <property type="molecule type" value="Genomic_DNA"/>
</dbReference>
<feature type="region of interest" description="Disordered" evidence="2">
    <location>
        <begin position="1"/>
        <end position="43"/>
    </location>
</feature>
<sequence>MSRVPEPGGGMMDRVDGEPAPNTGVAAAHGGDPGVNSTSGGRHRYEAHLFGPFQVLRDGTRLGSPTWGRASARTLLKWFLLNPGDKFREGELAQVLWPGRKGGTANRLHVTQHSLRRVLQPELCSRQPSAYVRSDACGRCWFDPAGNWWTDVDEVARLTKTARAAQAADRIPEAIGAYERLLAHYERGFLPEEVYLDAFEPFRVAHGRDHDEALRQLLRLNRRGGRHWEALTYALRVLDRDPYAEEAAAAAVEIHLRQGSITAALAQLESVTRALREDLGVPLGPELLALRERVRQAR</sequence>
<protein>
    <submittedName>
        <fullName evidence="4">Helix-turn-helix domain-containing protein</fullName>
    </submittedName>
</protein>
<dbReference type="GO" id="GO:0000160">
    <property type="term" value="P:phosphorelay signal transduction system"/>
    <property type="evidence" value="ECO:0007669"/>
    <property type="project" value="UniProtKB-KW"/>
</dbReference>
<dbReference type="InterPro" id="IPR036388">
    <property type="entry name" value="WH-like_DNA-bd_sf"/>
</dbReference>
<dbReference type="SUPFAM" id="SSF48452">
    <property type="entry name" value="TPR-like"/>
    <property type="match status" value="1"/>
</dbReference>
<dbReference type="InterPro" id="IPR051677">
    <property type="entry name" value="AfsR-DnrI-RedD_regulator"/>
</dbReference>
<gene>
    <name evidence="4" type="ORF">FOE67_00145</name>
</gene>
<evidence type="ECO:0000313" key="5">
    <source>
        <dbReference type="Proteomes" id="UP000530234"/>
    </source>
</evidence>
<dbReference type="Gene3D" id="1.10.10.10">
    <property type="entry name" value="Winged helix-like DNA-binding domain superfamily/Winged helix DNA-binding domain"/>
    <property type="match status" value="1"/>
</dbReference>
<dbReference type="Pfam" id="PF03704">
    <property type="entry name" value="BTAD"/>
    <property type="match status" value="1"/>
</dbReference>
<organism evidence="4 5">
    <name type="scientific">Streptomyces calidiresistens</name>
    <dbReference type="NCBI Taxonomy" id="1485586"/>
    <lineage>
        <taxon>Bacteria</taxon>
        <taxon>Bacillati</taxon>
        <taxon>Actinomycetota</taxon>
        <taxon>Actinomycetes</taxon>
        <taxon>Kitasatosporales</taxon>
        <taxon>Streptomycetaceae</taxon>
        <taxon>Streptomyces</taxon>
    </lineage>
</organism>
<name>A0A7W3XUR7_9ACTN</name>
<reference evidence="5" key="1">
    <citation type="submission" date="2019-10" db="EMBL/GenBank/DDBJ databases">
        <title>Streptomyces sp. nov., a novel actinobacterium isolated from alkaline environment.</title>
        <authorList>
            <person name="Golinska P."/>
        </authorList>
    </citation>
    <scope>NUCLEOTIDE SEQUENCE [LARGE SCALE GENOMIC DNA]</scope>
    <source>
        <strain evidence="5">DSM 42108</strain>
    </source>
</reference>
<evidence type="ECO:0000259" key="3">
    <source>
        <dbReference type="SMART" id="SM01043"/>
    </source>
</evidence>
<dbReference type="Proteomes" id="UP000530234">
    <property type="component" value="Unassembled WGS sequence"/>
</dbReference>
<dbReference type="GO" id="GO:0006355">
    <property type="term" value="P:regulation of DNA-templated transcription"/>
    <property type="evidence" value="ECO:0007669"/>
    <property type="project" value="InterPro"/>
</dbReference>
<dbReference type="InterPro" id="IPR016032">
    <property type="entry name" value="Sig_transdc_resp-reg_C-effctor"/>
</dbReference>
<dbReference type="InterPro" id="IPR005158">
    <property type="entry name" value="BTAD"/>
</dbReference>
<dbReference type="InterPro" id="IPR011990">
    <property type="entry name" value="TPR-like_helical_dom_sf"/>
</dbReference>
<keyword evidence="5" id="KW-1185">Reference proteome</keyword>
<evidence type="ECO:0000256" key="1">
    <source>
        <dbReference type="ARBA" id="ARBA00023012"/>
    </source>
</evidence>
<dbReference type="GO" id="GO:0003677">
    <property type="term" value="F:DNA binding"/>
    <property type="evidence" value="ECO:0007669"/>
    <property type="project" value="InterPro"/>
</dbReference>